<evidence type="ECO:0000256" key="2">
    <source>
        <dbReference type="ARBA" id="ARBA00022485"/>
    </source>
</evidence>
<accession>A0A1W1XWI3</accession>
<gene>
    <name evidence="9" type="ORF">SAMN02746041_03242</name>
</gene>
<keyword evidence="10" id="KW-1185">Reference proteome</keyword>
<dbReference type="InterPro" id="IPR017900">
    <property type="entry name" value="4Fe4S_Fe_S_CS"/>
</dbReference>
<keyword evidence="4" id="KW-0677">Repeat</keyword>
<dbReference type="STRING" id="1121390.SAMN02746041_03242"/>
<keyword evidence="5" id="KW-0249">Electron transport</keyword>
<dbReference type="SUPFAM" id="SSF54862">
    <property type="entry name" value="4Fe-4S ferredoxins"/>
    <property type="match status" value="1"/>
</dbReference>
<feature type="domain" description="4Fe-4S ferredoxin-type" evidence="8">
    <location>
        <begin position="305"/>
        <end position="335"/>
    </location>
</feature>
<dbReference type="PROSITE" id="PS00198">
    <property type="entry name" value="4FE4S_FER_1"/>
    <property type="match status" value="2"/>
</dbReference>
<keyword evidence="6" id="KW-0408">Iron</keyword>
<keyword evidence="3" id="KW-0479">Metal-binding</keyword>
<protein>
    <submittedName>
        <fullName evidence="9">Iron-sulfur cluster-binding protein</fullName>
    </submittedName>
</protein>
<dbReference type="Pfam" id="PF02589">
    <property type="entry name" value="LUD_dom"/>
    <property type="match status" value="1"/>
</dbReference>
<evidence type="ECO:0000256" key="1">
    <source>
        <dbReference type="ARBA" id="ARBA00022448"/>
    </source>
</evidence>
<sequence length="388" mass="42349">MIRTPGDVKTYRKELRDALQNAFLRQTLDQFAAAYRESHAKAFEGMDLESLIADIASRKDSALPRLDELLAAFKKRAEAAGAVVHEAATAQEANEIIARIAREGGVRHVIKSKSMTAEETFLNEHLEREGLQVTETDLGEWIIQLRREGPSHMVLPAIHLSRHQVAELFTRVTGEPMDPDDIEKMVKVARRTLRRAYLEADMGVSGANFAIADSGTLGLVTNEGNARLVTTLPRIHVALVGLDKLVPDLETALTILKALPRNATGQAISTYVTWITGAVPCATAPSGRKELHIVFLDNGRRALAKNPVFSQALRCVRCGACANVCPIYRLVGGHNYGHVYIGAIGLILTAFYHGVENARALVRNCLNCQACKAVCPAGIDLPHLIKNA</sequence>
<evidence type="ECO:0000256" key="5">
    <source>
        <dbReference type="ARBA" id="ARBA00022982"/>
    </source>
</evidence>
<evidence type="ECO:0000256" key="4">
    <source>
        <dbReference type="ARBA" id="ARBA00022737"/>
    </source>
</evidence>
<dbReference type="InterPro" id="IPR017896">
    <property type="entry name" value="4Fe4S_Fe-S-bd"/>
</dbReference>
<dbReference type="OrthoDB" id="9770306at2"/>
<dbReference type="GO" id="GO:0046872">
    <property type="term" value="F:metal ion binding"/>
    <property type="evidence" value="ECO:0007669"/>
    <property type="project" value="UniProtKB-KW"/>
</dbReference>
<dbReference type="Gene3D" id="3.40.50.10420">
    <property type="entry name" value="NagB/RpiA/CoA transferase-like"/>
    <property type="match status" value="1"/>
</dbReference>
<keyword evidence="7" id="KW-0411">Iron-sulfur</keyword>
<evidence type="ECO:0000256" key="6">
    <source>
        <dbReference type="ARBA" id="ARBA00023004"/>
    </source>
</evidence>
<reference evidence="9 10" key="1">
    <citation type="submission" date="2017-04" db="EMBL/GenBank/DDBJ databases">
        <authorList>
            <person name="Afonso C.L."/>
            <person name="Miller P.J."/>
            <person name="Scott M.A."/>
            <person name="Spackman E."/>
            <person name="Goraichik I."/>
            <person name="Dimitrov K.M."/>
            <person name="Suarez D.L."/>
            <person name="Swayne D.E."/>
        </authorList>
    </citation>
    <scope>NUCLEOTIDE SEQUENCE [LARGE SCALE GENOMIC DNA]</scope>
    <source>
        <strain evidence="9 10">DSM 13146</strain>
    </source>
</reference>
<dbReference type="SUPFAM" id="SSF100950">
    <property type="entry name" value="NagB/RpiA/CoA transferase-like"/>
    <property type="match status" value="1"/>
</dbReference>
<dbReference type="GO" id="GO:0006089">
    <property type="term" value="P:lactate metabolic process"/>
    <property type="evidence" value="ECO:0007669"/>
    <property type="project" value="InterPro"/>
</dbReference>
<dbReference type="PROSITE" id="PS51379">
    <property type="entry name" value="4FE4S_FER_2"/>
    <property type="match status" value="1"/>
</dbReference>
<keyword evidence="1" id="KW-0813">Transport</keyword>
<dbReference type="PANTHER" id="PTHR47153:SF2">
    <property type="entry name" value="LACTATE UTILIZATION PROTEIN B"/>
    <property type="match status" value="1"/>
</dbReference>
<dbReference type="GO" id="GO:0051539">
    <property type="term" value="F:4 iron, 4 sulfur cluster binding"/>
    <property type="evidence" value="ECO:0007669"/>
    <property type="project" value="UniProtKB-KW"/>
</dbReference>
<feature type="non-terminal residue" evidence="9">
    <location>
        <position position="388"/>
    </location>
</feature>
<dbReference type="PANTHER" id="PTHR47153">
    <property type="entry name" value="LACTATE UTILIZATION PROTEIN B"/>
    <property type="match status" value="1"/>
</dbReference>
<name>A0A1W1XWI3_9BACT</name>
<dbReference type="InterPro" id="IPR009051">
    <property type="entry name" value="Helical_ferredxn"/>
</dbReference>
<proteinExistence type="predicted"/>
<dbReference type="RefSeq" id="WP_139796691.1">
    <property type="nucleotide sequence ID" value="NZ_FWXF01000032.1"/>
</dbReference>
<dbReference type="EMBL" id="FWXF01000032">
    <property type="protein sequence ID" value="SMC28350.1"/>
    <property type="molecule type" value="Genomic_DNA"/>
</dbReference>
<organism evidence="9 10">
    <name type="scientific">Desulfacinum hydrothermale DSM 13146</name>
    <dbReference type="NCBI Taxonomy" id="1121390"/>
    <lineage>
        <taxon>Bacteria</taxon>
        <taxon>Pseudomonadati</taxon>
        <taxon>Thermodesulfobacteriota</taxon>
        <taxon>Syntrophobacteria</taxon>
        <taxon>Syntrophobacterales</taxon>
        <taxon>Syntrophobacteraceae</taxon>
        <taxon>Desulfacinum</taxon>
    </lineage>
</organism>
<evidence type="ECO:0000259" key="8">
    <source>
        <dbReference type="PROSITE" id="PS51379"/>
    </source>
</evidence>
<evidence type="ECO:0000313" key="10">
    <source>
        <dbReference type="Proteomes" id="UP000192783"/>
    </source>
</evidence>
<keyword evidence="2" id="KW-0004">4Fe-4S</keyword>
<evidence type="ECO:0000256" key="7">
    <source>
        <dbReference type="ARBA" id="ARBA00023014"/>
    </source>
</evidence>
<dbReference type="InterPro" id="IPR037171">
    <property type="entry name" value="NagB/RpiA_transferase-like"/>
</dbReference>
<evidence type="ECO:0000256" key="3">
    <source>
        <dbReference type="ARBA" id="ARBA00022723"/>
    </source>
</evidence>
<evidence type="ECO:0000313" key="9">
    <source>
        <dbReference type="EMBL" id="SMC28350.1"/>
    </source>
</evidence>
<dbReference type="AlphaFoldDB" id="A0A1W1XWI3"/>
<dbReference type="InterPro" id="IPR003741">
    <property type="entry name" value="LUD_dom"/>
</dbReference>
<dbReference type="Proteomes" id="UP000192783">
    <property type="component" value="Unassembled WGS sequence"/>
</dbReference>
<dbReference type="InterPro" id="IPR004452">
    <property type="entry name" value="LutB/LldF"/>
</dbReference>
<dbReference type="Pfam" id="PF13183">
    <property type="entry name" value="Fer4_8"/>
    <property type="match status" value="1"/>
</dbReference>
<dbReference type="Gene3D" id="1.10.1060.10">
    <property type="entry name" value="Alpha-helical ferredoxin"/>
    <property type="match status" value="1"/>
</dbReference>
<dbReference type="InterPro" id="IPR024185">
    <property type="entry name" value="FTHF_cligase-like_sf"/>
</dbReference>